<dbReference type="Gene3D" id="3.40.50.150">
    <property type="entry name" value="Vaccinia Virus protein VP39"/>
    <property type="match status" value="1"/>
</dbReference>
<dbReference type="STRING" id="1095629.A0A0C9XA12"/>
<evidence type="ECO:0000313" key="3">
    <source>
        <dbReference type="Proteomes" id="UP000054477"/>
    </source>
</evidence>
<dbReference type="OrthoDB" id="433955at2759"/>
<dbReference type="InterPro" id="IPR019410">
    <property type="entry name" value="Methyltransf_16"/>
</dbReference>
<dbReference type="Pfam" id="PF10294">
    <property type="entry name" value="Methyltransf_16"/>
    <property type="match status" value="1"/>
</dbReference>
<keyword evidence="3" id="KW-1185">Reference proteome</keyword>
<dbReference type="CDD" id="cd02440">
    <property type="entry name" value="AdoMet_MTases"/>
    <property type="match status" value="1"/>
</dbReference>
<dbReference type="SUPFAM" id="SSF53335">
    <property type="entry name" value="S-adenosyl-L-methionine-dependent methyltransferases"/>
    <property type="match status" value="1"/>
</dbReference>
<sequence>MDLSTPIFTRARLPVKPMNPTTTLPPLGHLALHSTEQILRGLQNLWDLYFPKPRLPTKLSIAIPKRTTRRPASVVPDSGYASAEEEEEGENEDGYRAEDDDDEQTIQLLRADSLERAFAIRWVTGFVARADTWIEASESDIEGEERAQIFDEAISLLSAFSGGDEEPEVALTRSFTFSTVSASAGNCQIQVELNDAPLSNEDHTSVGLQSWGSSILLAERMCASPATFLPVRSDSKGPLRILELGAGTGMLSIVAAKLLRQQCTEGDITALQGSPEIIATDYHPDVLANLSVNVSTNFPGTAAQPPIVVKALDWENPVYEAPFDKPFDIVLAADVVYHPNHAEWIKKCVERLLVRPDPSATQGSEAGGVFWLFIPVRTTGRHEGMDGTVDALFPFAGSGDGLVILDREAVGRQGSVGRADEGAYKLSKIGWANS</sequence>
<dbReference type="HOGENOM" id="CLU_030437_1_0_1"/>
<dbReference type="PANTHER" id="PTHR14614:SF147">
    <property type="entry name" value="S-ADENOSYLMETHIONINE-DEPENDENT METHYLTRANSFERASE OF THE SEVEN BETA-STRAND FAMILY"/>
    <property type="match status" value="1"/>
</dbReference>
<proteinExistence type="predicted"/>
<feature type="region of interest" description="Disordered" evidence="1">
    <location>
        <begin position="70"/>
        <end position="101"/>
    </location>
</feature>
<feature type="compositionally biased region" description="Acidic residues" evidence="1">
    <location>
        <begin position="83"/>
        <end position="101"/>
    </location>
</feature>
<dbReference type="AlphaFoldDB" id="A0A0C9XA12"/>
<organism evidence="2 3">
    <name type="scientific">Laccaria amethystina LaAM-08-1</name>
    <dbReference type="NCBI Taxonomy" id="1095629"/>
    <lineage>
        <taxon>Eukaryota</taxon>
        <taxon>Fungi</taxon>
        <taxon>Dikarya</taxon>
        <taxon>Basidiomycota</taxon>
        <taxon>Agaricomycotina</taxon>
        <taxon>Agaricomycetes</taxon>
        <taxon>Agaricomycetidae</taxon>
        <taxon>Agaricales</taxon>
        <taxon>Agaricineae</taxon>
        <taxon>Hydnangiaceae</taxon>
        <taxon>Laccaria</taxon>
    </lineage>
</organism>
<reference evidence="3" key="2">
    <citation type="submission" date="2015-01" db="EMBL/GenBank/DDBJ databases">
        <title>Evolutionary Origins and Diversification of the Mycorrhizal Mutualists.</title>
        <authorList>
            <consortium name="DOE Joint Genome Institute"/>
            <consortium name="Mycorrhizal Genomics Consortium"/>
            <person name="Kohler A."/>
            <person name="Kuo A."/>
            <person name="Nagy L.G."/>
            <person name="Floudas D."/>
            <person name="Copeland A."/>
            <person name="Barry K.W."/>
            <person name="Cichocki N."/>
            <person name="Veneault-Fourrey C."/>
            <person name="LaButti K."/>
            <person name="Lindquist E.A."/>
            <person name="Lipzen A."/>
            <person name="Lundell T."/>
            <person name="Morin E."/>
            <person name="Murat C."/>
            <person name="Riley R."/>
            <person name="Ohm R."/>
            <person name="Sun H."/>
            <person name="Tunlid A."/>
            <person name="Henrissat B."/>
            <person name="Grigoriev I.V."/>
            <person name="Hibbett D.S."/>
            <person name="Martin F."/>
        </authorList>
    </citation>
    <scope>NUCLEOTIDE SEQUENCE [LARGE SCALE GENOMIC DNA]</scope>
    <source>
        <strain evidence="3">LaAM-08-1</strain>
    </source>
</reference>
<dbReference type="GO" id="GO:0008757">
    <property type="term" value="F:S-adenosylmethionine-dependent methyltransferase activity"/>
    <property type="evidence" value="ECO:0007669"/>
    <property type="project" value="UniProtKB-ARBA"/>
</dbReference>
<accession>A0A0C9XA12</accession>
<protein>
    <submittedName>
        <fullName evidence="2">Uncharacterized protein</fullName>
    </submittedName>
</protein>
<dbReference type="InterPro" id="IPR029063">
    <property type="entry name" value="SAM-dependent_MTases_sf"/>
</dbReference>
<dbReference type="EMBL" id="KN838863">
    <property type="protein sequence ID" value="KIJ93132.1"/>
    <property type="molecule type" value="Genomic_DNA"/>
</dbReference>
<evidence type="ECO:0000256" key="1">
    <source>
        <dbReference type="SAM" id="MobiDB-lite"/>
    </source>
</evidence>
<reference evidence="2 3" key="1">
    <citation type="submission" date="2014-04" db="EMBL/GenBank/DDBJ databases">
        <authorList>
            <consortium name="DOE Joint Genome Institute"/>
            <person name="Kuo A."/>
            <person name="Kohler A."/>
            <person name="Nagy L.G."/>
            <person name="Floudas D."/>
            <person name="Copeland A."/>
            <person name="Barry K.W."/>
            <person name="Cichocki N."/>
            <person name="Veneault-Fourrey C."/>
            <person name="LaButti K."/>
            <person name="Lindquist E.A."/>
            <person name="Lipzen A."/>
            <person name="Lundell T."/>
            <person name="Morin E."/>
            <person name="Murat C."/>
            <person name="Sun H."/>
            <person name="Tunlid A."/>
            <person name="Henrissat B."/>
            <person name="Grigoriev I.V."/>
            <person name="Hibbett D.S."/>
            <person name="Martin F."/>
            <person name="Nordberg H.P."/>
            <person name="Cantor M.N."/>
            <person name="Hua S.X."/>
        </authorList>
    </citation>
    <scope>NUCLEOTIDE SEQUENCE [LARGE SCALE GENOMIC DNA]</scope>
    <source>
        <strain evidence="2 3">LaAM-08-1</strain>
    </source>
</reference>
<dbReference type="Proteomes" id="UP000054477">
    <property type="component" value="Unassembled WGS sequence"/>
</dbReference>
<name>A0A0C9XA12_9AGAR</name>
<gene>
    <name evidence="2" type="ORF">K443DRAFT_684780</name>
</gene>
<evidence type="ECO:0000313" key="2">
    <source>
        <dbReference type="EMBL" id="KIJ93132.1"/>
    </source>
</evidence>
<dbReference type="PANTHER" id="PTHR14614">
    <property type="entry name" value="HEPATOCELLULAR CARCINOMA-ASSOCIATED ANTIGEN"/>
    <property type="match status" value="1"/>
</dbReference>